<comment type="caution">
    <text evidence="6">The sequence shown here is derived from an EMBL/GenBank/DDBJ whole genome shotgun (WGS) entry which is preliminary data.</text>
</comment>
<reference evidence="6" key="2">
    <citation type="submission" date="2023-05" db="EMBL/GenBank/DDBJ databases">
        <authorList>
            <consortium name="Lawrence Berkeley National Laboratory"/>
            <person name="Steindorff A."/>
            <person name="Hensen N."/>
            <person name="Bonometti L."/>
            <person name="Westerberg I."/>
            <person name="Brannstrom I.O."/>
            <person name="Guillou S."/>
            <person name="Cros-Aarteil S."/>
            <person name="Calhoun S."/>
            <person name="Haridas S."/>
            <person name="Kuo A."/>
            <person name="Mondo S."/>
            <person name="Pangilinan J."/>
            <person name="Riley R."/>
            <person name="Labutti K."/>
            <person name="Andreopoulos B."/>
            <person name="Lipzen A."/>
            <person name="Chen C."/>
            <person name="Yanf M."/>
            <person name="Daum C."/>
            <person name="Ng V."/>
            <person name="Clum A."/>
            <person name="Ohm R."/>
            <person name="Martin F."/>
            <person name="Silar P."/>
            <person name="Natvig D."/>
            <person name="Lalanne C."/>
            <person name="Gautier V."/>
            <person name="Ament-Velasquez S.L."/>
            <person name="Kruys A."/>
            <person name="Hutchinson M.I."/>
            <person name="Powell A.J."/>
            <person name="Barry K."/>
            <person name="Miller A.N."/>
            <person name="Grigoriev I.V."/>
            <person name="Debuchy R."/>
            <person name="Gladieux P."/>
            <person name="Thoren M.H."/>
            <person name="Johannesson H."/>
        </authorList>
    </citation>
    <scope>NUCLEOTIDE SEQUENCE</scope>
    <source>
        <strain evidence="6">CBS 359.72</strain>
    </source>
</reference>
<dbReference type="Gene3D" id="2.40.70.10">
    <property type="entry name" value="Acid Proteases"/>
    <property type="match status" value="2"/>
</dbReference>
<gene>
    <name evidence="6" type="ORF">C7999DRAFT_37447</name>
</gene>
<dbReference type="AlphaFoldDB" id="A0AAN7D0F7"/>
<evidence type="ECO:0000313" key="6">
    <source>
        <dbReference type="EMBL" id="KAK4251729.1"/>
    </source>
</evidence>
<comment type="similarity">
    <text evidence="1">Belongs to the peptidase A1 family.</text>
</comment>
<dbReference type="InterPro" id="IPR021109">
    <property type="entry name" value="Peptidase_aspartic_dom_sf"/>
</dbReference>
<dbReference type="PRINTS" id="PR00792">
    <property type="entry name" value="PEPSIN"/>
</dbReference>
<evidence type="ECO:0000256" key="3">
    <source>
        <dbReference type="ARBA" id="ARBA00022750"/>
    </source>
</evidence>
<keyword evidence="7" id="KW-1185">Reference proteome</keyword>
<evidence type="ECO:0000256" key="2">
    <source>
        <dbReference type="ARBA" id="ARBA00022670"/>
    </source>
</evidence>
<dbReference type="InterPro" id="IPR033121">
    <property type="entry name" value="PEPTIDASE_A1"/>
</dbReference>
<dbReference type="EMBL" id="MU857604">
    <property type="protein sequence ID" value="KAK4251729.1"/>
    <property type="molecule type" value="Genomic_DNA"/>
</dbReference>
<dbReference type="GO" id="GO:0006508">
    <property type="term" value="P:proteolysis"/>
    <property type="evidence" value="ECO:0007669"/>
    <property type="project" value="UniProtKB-KW"/>
</dbReference>
<keyword evidence="3" id="KW-0064">Aspartyl protease</keyword>
<accession>A0AAN7D0F7</accession>
<proteinExistence type="inferred from homology"/>
<dbReference type="Pfam" id="PF00026">
    <property type="entry name" value="Asp"/>
    <property type="match status" value="1"/>
</dbReference>
<sequence length="467" mass="51970">MDSLFETHAKLRKRMALFKVKAAPNEKYKRDGTKSYVSVMNRFGFQPTKPGPYFQKFVASVDGGGATNRPAAPGVKPGHVWKGLFKKLENQEQPEEVTAQDQQNDTEYICEVQIGTAWTAERQVVKLDFDTGSADLWVSHKSFDPRKSVTWQLAEGKSWRVQYGDGSSASGIIGTDILIIGGIQIKEQAIEIATEMSPQFSEGTMDGILGLGFRKLNTVQSNGIPDPQRTVVDNMIAQDNIPSEAELFTSALYSNREKDRRSFYTFGWIDEDLVKKSGEEIAWTDVDNSEGFWMFSSEHVTINGQRIWIEGNKAIADTGVALALISDQVCDALYAQIPGATYSDKYQGWTFPRSIEVDNLPDFKVAIGDKEFVLQKEDLIFAPACAGLFYGGVQSRGENPFDILGNAFLRSIYAIWDQGNGRFGAVPKLEAFVPPTEYEMAMTDKTPPKEIPCYYGDISSTFFSSAR</sequence>
<name>A0AAN7D0F7_9PEZI</name>
<evidence type="ECO:0000256" key="4">
    <source>
        <dbReference type="ARBA" id="ARBA00022801"/>
    </source>
</evidence>
<dbReference type="GO" id="GO:0004190">
    <property type="term" value="F:aspartic-type endopeptidase activity"/>
    <property type="evidence" value="ECO:0007669"/>
    <property type="project" value="UniProtKB-KW"/>
</dbReference>
<dbReference type="PANTHER" id="PTHR47966">
    <property type="entry name" value="BETA-SITE APP-CLEAVING ENZYME, ISOFORM A-RELATED"/>
    <property type="match status" value="1"/>
</dbReference>
<dbReference type="InterPro" id="IPR001461">
    <property type="entry name" value="Aspartic_peptidase_A1"/>
</dbReference>
<protein>
    <submittedName>
        <fullName evidence="6">Aspartic peptidase domain-containing protein</fullName>
    </submittedName>
</protein>
<feature type="domain" description="Peptidase A1" evidence="5">
    <location>
        <begin position="108"/>
        <end position="426"/>
    </location>
</feature>
<evidence type="ECO:0000256" key="1">
    <source>
        <dbReference type="ARBA" id="ARBA00007447"/>
    </source>
</evidence>
<keyword evidence="4" id="KW-0378">Hydrolase</keyword>
<dbReference type="InterPro" id="IPR034163">
    <property type="entry name" value="Aspergillopepsin-like_cat_dom"/>
</dbReference>
<evidence type="ECO:0000313" key="7">
    <source>
        <dbReference type="Proteomes" id="UP001303647"/>
    </source>
</evidence>
<dbReference type="SUPFAM" id="SSF50630">
    <property type="entry name" value="Acid proteases"/>
    <property type="match status" value="1"/>
</dbReference>
<dbReference type="Proteomes" id="UP001303647">
    <property type="component" value="Unassembled WGS sequence"/>
</dbReference>
<dbReference type="CDD" id="cd06097">
    <property type="entry name" value="Aspergillopepsin_like"/>
    <property type="match status" value="1"/>
</dbReference>
<dbReference type="PROSITE" id="PS51767">
    <property type="entry name" value="PEPTIDASE_A1"/>
    <property type="match status" value="1"/>
</dbReference>
<dbReference type="PANTHER" id="PTHR47966:SF1">
    <property type="entry name" value="ASPARTYL PROTEINASE"/>
    <property type="match status" value="1"/>
</dbReference>
<evidence type="ECO:0000259" key="5">
    <source>
        <dbReference type="PROSITE" id="PS51767"/>
    </source>
</evidence>
<organism evidence="6 7">
    <name type="scientific">Corynascus novoguineensis</name>
    <dbReference type="NCBI Taxonomy" id="1126955"/>
    <lineage>
        <taxon>Eukaryota</taxon>
        <taxon>Fungi</taxon>
        <taxon>Dikarya</taxon>
        <taxon>Ascomycota</taxon>
        <taxon>Pezizomycotina</taxon>
        <taxon>Sordariomycetes</taxon>
        <taxon>Sordariomycetidae</taxon>
        <taxon>Sordariales</taxon>
        <taxon>Chaetomiaceae</taxon>
        <taxon>Corynascus</taxon>
    </lineage>
</organism>
<keyword evidence="2" id="KW-0645">Protease</keyword>
<reference evidence="6" key="1">
    <citation type="journal article" date="2023" name="Mol. Phylogenet. Evol.">
        <title>Genome-scale phylogeny and comparative genomics of the fungal order Sordariales.</title>
        <authorList>
            <person name="Hensen N."/>
            <person name="Bonometti L."/>
            <person name="Westerberg I."/>
            <person name="Brannstrom I.O."/>
            <person name="Guillou S."/>
            <person name="Cros-Aarteil S."/>
            <person name="Calhoun S."/>
            <person name="Haridas S."/>
            <person name="Kuo A."/>
            <person name="Mondo S."/>
            <person name="Pangilinan J."/>
            <person name="Riley R."/>
            <person name="LaButti K."/>
            <person name="Andreopoulos B."/>
            <person name="Lipzen A."/>
            <person name="Chen C."/>
            <person name="Yan M."/>
            <person name="Daum C."/>
            <person name="Ng V."/>
            <person name="Clum A."/>
            <person name="Steindorff A."/>
            <person name="Ohm R.A."/>
            <person name="Martin F."/>
            <person name="Silar P."/>
            <person name="Natvig D.O."/>
            <person name="Lalanne C."/>
            <person name="Gautier V."/>
            <person name="Ament-Velasquez S.L."/>
            <person name="Kruys A."/>
            <person name="Hutchinson M.I."/>
            <person name="Powell A.J."/>
            <person name="Barry K."/>
            <person name="Miller A.N."/>
            <person name="Grigoriev I.V."/>
            <person name="Debuchy R."/>
            <person name="Gladieux P."/>
            <person name="Hiltunen Thoren M."/>
            <person name="Johannesson H."/>
        </authorList>
    </citation>
    <scope>NUCLEOTIDE SEQUENCE</scope>
    <source>
        <strain evidence="6">CBS 359.72</strain>
    </source>
</reference>